<dbReference type="AlphaFoldDB" id="A0A1B7MGV0"/>
<accession>A0A1B7MGV0</accession>
<evidence type="ECO:0000313" key="2">
    <source>
        <dbReference type="Proteomes" id="UP000092154"/>
    </source>
</evidence>
<gene>
    <name evidence="1" type="ORF">K503DRAFT_46328</name>
</gene>
<dbReference type="EMBL" id="KV449222">
    <property type="protein sequence ID" value="OAX31831.1"/>
    <property type="molecule type" value="Genomic_DNA"/>
</dbReference>
<organism evidence="1 2">
    <name type="scientific">Rhizopogon vinicolor AM-OR11-026</name>
    <dbReference type="NCBI Taxonomy" id="1314800"/>
    <lineage>
        <taxon>Eukaryota</taxon>
        <taxon>Fungi</taxon>
        <taxon>Dikarya</taxon>
        <taxon>Basidiomycota</taxon>
        <taxon>Agaricomycotina</taxon>
        <taxon>Agaricomycetes</taxon>
        <taxon>Agaricomycetidae</taxon>
        <taxon>Boletales</taxon>
        <taxon>Suillineae</taxon>
        <taxon>Rhizopogonaceae</taxon>
        <taxon>Rhizopogon</taxon>
    </lineage>
</organism>
<protein>
    <submittedName>
        <fullName evidence="1">Uncharacterized protein</fullName>
    </submittedName>
</protein>
<reference evidence="1 2" key="1">
    <citation type="submission" date="2016-06" db="EMBL/GenBank/DDBJ databases">
        <title>Comparative genomics of the ectomycorrhizal sister species Rhizopogon vinicolor and Rhizopogon vesiculosus (Basidiomycota: Boletales) reveals a divergence of the mating type B locus.</title>
        <authorList>
            <consortium name="DOE Joint Genome Institute"/>
            <person name="Mujic A.B."/>
            <person name="Kuo A."/>
            <person name="Tritt A."/>
            <person name="Lipzen A."/>
            <person name="Chen C."/>
            <person name="Johnson J."/>
            <person name="Sharma A."/>
            <person name="Barry K."/>
            <person name="Grigoriev I.V."/>
            <person name="Spatafora J.W."/>
        </authorList>
    </citation>
    <scope>NUCLEOTIDE SEQUENCE [LARGE SCALE GENOMIC DNA]</scope>
    <source>
        <strain evidence="1 2">AM-OR11-026</strain>
    </source>
</reference>
<proteinExistence type="predicted"/>
<keyword evidence="2" id="KW-1185">Reference proteome</keyword>
<dbReference type="InParanoid" id="A0A1B7MGV0"/>
<name>A0A1B7MGV0_9AGAM</name>
<dbReference type="Proteomes" id="UP000092154">
    <property type="component" value="Unassembled WGS sequence"/>
</dbReference>
<evidence type="ECO:0000313" key="1">
    <source>
        <dbReference type="EMBL" id="OAX31831.1"/>
    </source>
</evidence>
<sequence length="112" mass="13274">MPQRESQPALHVRPLRSLPRCPSLSRCPRPHRHYPYLPLRLHHLHRGPRPPHLHPHLHLRYPLLHLSSCHSLMQTALFPFRNAAYRVRRDRRACDASQCACFCVRLPRHEIA</sequence>